<gene>
    <name evidence="3" type="ORF">H9820_13345</name>
</gene>
<feature type="compositionally biased region" description="Basic residues" evidence="1">
    <location>
        <begin position="48"/>
        <end position="57"/>
    </location>
</feature>
<protein>
    <submittedName>
        <fullName evidence="3">Uncharacterized protein</fullName>
    </submittedName>
</protein>
<reference evidence="3" key="2">
    <citation type="submission" date="2021-04" db="EMBL/GenBank/DDBJ databases">
        <authorList>
            <person name="Gilroy R."/>
        </authorList>
    </citation>
    <scope>NUCLEOTIDE SEQUENCE</scope>
    <source>
        <strain evidence="3">3204</strain>
    </source>
</reference>
<proteinExistence type="predicted"/>
<evidence type="ECO:0000256" key="1">
    <source>
        <dbReference type="SAM" id="MobiDB-lite"/>
    </source>
</evidence>
<sequence length="249" mass="27117">MKKVLQIIGGIAVLAVVLIAGIVMGMEHNKPSESSSASADKTEQTVRAKPKKKKKATKPAVDTKKSSDTNNDSNSNASESDTSDKTSDSDARSQTPKKYFDVPYTCTFKGDTYTLLLKSNGEYIYNLTRANNATADPGITFEKGTYEVNSEGYLRYPTQTSFVFAKWPTVGDIMSTTPTDVSFTGKGSRYPRAVQSGARVNSFMIVNDGDVIQGNEDGVDLKPQPGLEVKDPEKVGPELHQQFIDSQNH</sequence>
<reference evidence="3" key="1">
    <citation type="journal article" date="2021" name="PeerJ">
        <title>Extensive microbial diversity within the chicken gut microbiome revealed by metagenomics and culture.</title>
        <authorList>
            <person name="Gilroy R."/>
            <person name="Ravi A."/>
            <person name="Getino M."/>
            <person name="Pursley I."/>
            <person name="Horton D.L."/>
            <person name="Alikhan N.F."/>
            <person name="Baker D."/>
            <person name="Gharbi K."/>
            <person name="Hall N."/>
            <person name="Watson M."/>
            <person name="Adriaenssens E.M."/>
            <person name="Foster-Nyarko E."/>
            <person name="Jarju S."/>
            <person name="Secka A."/>
            <person name="Antonio M."/>
            <person name="Oren A."/>
            <person name="Chaudhuri R.R."/>
            <person name="La Ragione R."/>
            <person name="Hildebrand F."/>
            <person name="Pallen M.J."/>
        </authorList>
    </citation>
    <scope>NUCLEOTIDE SEQUENCE</scope>
    <source>
        <strain evidence="3">3204</strain>
    </source>
</reference>
<accession>A0A9D1ZPV3</accession>
<comment type="caution">
    <text evidence="3">The sequence shown here is derived from an EMBL/GenBank/DDBJ whole genome shotgun (WGS) entry which is preliminary data.</text>
</comment>
<feature type="compositionally biased region" description="Low complexity" evidence="1">
    <location>
        <begin position="68"/>
        <end position="80"/>
    </location>
</feature>
<name>A0A9D1ZPV3_9LACO</name>
<keyword evidence="2" id="KW-0472">Membrane</keyword>
<feature type="region of interest" description="Disordered" evidence="1">
    <location>
        <begin position="29"/>
        <end position="95"/>
    </location>
</feature>
<organism evidence="3 4">
    <name type="scientific">Candidatus Companilactobacillus pullicola</name>
    <dbReference type="NCBI Taxonomy" id="2838523"/>
    <lineage>
        <taxon>Bacteria</taxon>
        <taxon>Bacillati</taxon>
        <taxon>Bacillota</taxon>
        <taxon>Bacilli</taxon>
        <taxon>Lactobacillales</taxon>
        <taxon>Lactobacillaceae</taxon>
        <taxon>Companilactobacillus</taxon>
    </lineage>
</organism>
<keyword evidence="2" id="KW-1133">Transmembrane helix</keyword>
<dbReference type="EMBL" id="DXCM01000098">
    <property type="protein sequence ID" value="HIY93912.1"/>
    <property type="molecule type" value="Genomic_DNA"/>
</dbReference>
<evidence type="ECO:0000313" key="3">
    <source>
        <dbReference type="EMBL" id="HIY93912.1"/>
    </source>
</evidence>
<dbReference type="Proteomes" id="UP000824013">
    <property type="component" value="Unassembled WGS sequence"/>
</dbReference>
<feature type="transmembrane region" description="Helical" evidence="2">
    <location>
        <begin position="7"/>
        <end position="26"/>
    </location>
</feature>
<evidence type="ECO:0000313" key="4">
    <source>
        <dbReference type="Proteomes" id="UP000824013"/>
    </source>
</evidence>
<evidence type="ECO:0000256" key="2">
    <source>
        <dbReference type="SAM" id="Phobius"/>
    </source>
</evidence>
<feature type="region of interest" description="Disordered" evidence="1">
    <location>
        <begin position="215"/>
        <end position="236"/>
    </location>
</feature>
<dbReference type="AlphaFoldDB" id="A0A9D1ZPV3"/>
<feature type="compositionally biased region" description="Basic and acidic residues" evidence="1">
    <location>
        <begin position="82"/>
        <end position="91"/>
    </location>
</feature>
<keyword evidence="2" id="KW-0812">Transmembrane</keyword>